<gene>
    <name evidence="1" type="ORF">EVAR_48710_1</name>
</gene>
<accession>A0A4C1XAS6</accession>
<dbReference type="Proteomes" id="UP000299102">
    <property type="component" value="Unassembled WGS sequence"/>
</dbReference>
<comment type="caution">
    <text evidence="1">The sequence shown here is derived from an EMBL/GenBank/DDBJ whole genome shotgun (WGS) entry which is preliminary data.</text>
</comment>
<dbReference type="OrthoDB" id="8775810at2759"/>
<evidence type="ECO:0000313" key="2">
    <source>
        <dbReference type="Proteomes" id="UP000299102"/>
    </source>
</evidence>
<reference evidence="1 2" key="1">
    <citation type="journal article" date="2019" name="Commun. Biol.">
        <title>The bagworm genome reveals a unique fibroin gene that provides high tensile strength.</title>
        <authorList>
            <person name="Kono N."/>
            <person name="Nakamura H."/>
            <person name="Ohtoshi R."/>
            <person name="Tomita M."/>
            <person name="Numata K."/>
            <person name="Arakawa K."/>
        </authorList>
    </citation>
    <scope>NUCLEOTIDE SEQUENCE [LARGE SCALE GENOMIC DNA]</scope>
</reference>
<dbReference type="EMBL" id="BGZK01000799">
    <property type="protein sequence ID" value="GBP60906.1"/>
    <property type="molecule type" value="Genomic_DNA"/>
</dbReference>
<organism evidence="1 2">
    <name type="scientific">Eumeta variegata</name>
    <name type="common">Bagworm moth</name>
    <name type="synonym">Eumeta japonica</name>
    <dbReference type="NCBI Taxonomy" id="151549"/>
    <lineage>
        <taxon>Eukaryota</taxon>
        <taxon>Metazoa</taxon>
        <taxon>Ecdysozoa</taxon>
        <taxon>Arthropoda</taxon>
        <taxon>Hexapoda</taxon>
        <taxon>Insecta</taxon>
        <taxon>Pterygota</taxon>
        <taxon>Neoptera</taxon>
        <taxon>Endopterygota</taxon>
        <taxon>Lepidoptera</taxon>
        <taxon>Glossata</taxon>
        <taxon>Ditrysia</taxon>
        <taxon>Tineoidea</taxon>
        <taxon>Psychidae</taxon>
        <taxon>Oiketicinae</taxon>
        <taxon>Eumeta</taxon>
    </lineage>
</organism>
<name>A0A4C1XAS6_EUMVA</name>
<sequence length="104" mass="12146">MFVVSSGWIWHYNLSTKTSACIRINGTYTGWFDIRKCQERVASSWPLNLFMDCCLYDLKEYECRIKMDQLYVVPTPNVCGRPSNSNKSSDIFIYLVTRISPLRC</sequence>
<protein>
    <submittedName>
        <fullName evidence="1">Uncharacterized protein</fullName>
    </submittedName>
</protein>
<evidence type="ECO:0000313" key="1">
    <source>
        <dbReference type="EMBL" id="GBP60906.1"/>
    </source>
</evidence>
<dbReference type="AlphaFoldDB" id="A0A4C1XAS6"/>
<proteinExistence type="predicted"/>
<keyword evidence="2" id="KW-1185">Reference proteome</keyword>